<dbReference type="Gramene" id="ABO94555">
    <property type="protein sequence ID" value="ABO94555"/>
    <property type="gene ID" value="OSTLU_9084"/>
</dbReference>
<dbReference type="AlphaFoldDB" id="A4RSF0"/>
<evidence type="ECO:0000313" key="20">
    <source>
        <dbReference type="EMBL" id="ABO94555.1"/>
    </source>
</evidence>
<dbReference type="PANTHER" id="PTHR21660:SF1">
    <property type="entry name" value="ACYL-COENZYME A THIOESTERASE 13"/>
    <property type="match status" value="1"/>
</dbReference>
<dbReference type="HOGENOM" id="CLU_089876_12_2_1"/>
<feature type="non-terminal residue" evidence="20">
    <location>
        <position position="1"/>
    </location>
</feature>
<keyword evidence="9" id="KW-0443">Lipid metabolism</keyword>
<organism evidence="20 21">
    <name type="scientific">Ostreococcus lucimarinus (strain CCE9901)</name>
    <dbReference type="NCBI Taxonomy" id="436017"/>
    <lineage>
        <taxon>Eukaryota</taxon>
        <taxon>Viridiplantae</taxon>
        <taxon>Chlorophyta</taxon>
        <taxon>Mamiellophyceae</taxon>
        <taxon>Mamiellales</taxon>
        <taxon>Bathycoccaceae</taxon>
        <taxon>Ostreococcus</taxon>
    </lineage>
</organism>
<comment type="subunit">
    <text evidence="15">Homotetramer. Interacts with PCTP.</text>
</comment>
<dbReference type="InterPro" id="IPR006683">
    <property type="entry name" value="Thioestr_dom"/>
</dbReference>
<accession>A4RSF0</accession>
<dbReference type="CDD" id="cd03443">
    <property type="entry name" value="PaaI_thioesterase"/>
    <property type="match status" value="1"/>
</dbReference>
<keyword evidence="6" id="KW-0963">Cytoplasm</keyword>
<keyword evidence="7" id="KW-0378">Hydrolase</keyword>
<dbReference type="InterPro" id="IPR039298">
    <property type="entry name" value="ACOT13"/>
</dbReference>
<evidence type="ECO:0000313" key="21">
    <source>
        <dbReference type="Proteomes" id="UP000001568"/>
    </source>
</evidence>
<evidence type="ECO:0000256" key="11">
    <source>
        <dbReference type="ARBA" id="ARBA00023212"/>
    </source>
</evidence>
<dbReference type="InterPro" id="IPR029069">
    <property type="entry name" value="HotDog_dom_sf"/>
</dbReference>
<dbReference type="GO" id="GO:0005739">
    <property type="term" value="C:mitochondrion"/>
    <property type="evidence" value="ECO:0007669"/>
    <property type="project" value="UniProtKB-SubCell"/>
</dbReference>
<evidence type="ECO:0000256" key="15">
    <source>
        <dbReference type="ARBA" id="ARBA00064709"/>
    </source>
</evidence>
<dbReference type="KEGG" id="olu:OSTLU_9084"/>
<dbReference type="RefSeq" id="XP_001416262.1">
    <property type="nucleotide sequence ID" value="XM_001416225.1"/>
</dbReference>
<comment type="similarity">
    <text evidence="5">Belongs to the thioesterase PaaI family.</text>
</comment>
<evidence type="ECO:0000256" key="14">
    <source>
        <dbReference type="ARBA" id="ARBA00058205"/>
    </source>
</evidence>
<evidence type="ECO:0000256" key="2">
    <source>
        <dbReference type="ARBA" id="ARBA00004173"/>
    </source>
</evidence>
<keyword evidence="8" id="KW-0007">Acetylation</keyword>
<comment type="catalytic activity">
    <reaction evidence="13">
        <text>a fatty acyl-CoA + H2O = a fatty acid + CoA + H(+)</text>
        <dbReference type="Rhea" id="RHEA:16781"/>
        <dbReference type="ChEBI" id="CHEBI:15377"/>
        <dbReference type="ChEBI" id="CHEBI:15378"/>
        <dbReference type="ChEBI" id="CHEBI:28868"/>
        <dbReference type="ChEBI" id="CHEBI:57287"/>
        <dbReference type="ChEBI" id="CHEBI:77636"/>
    </reaction>
    <physiologicalReaction direction="left-to-right" evidence="13">
        <dbReference type="Rhea" id="RHEA:16782"/>
    </physiologicalReaction>
</comment>
<dbReference type="OrthoDB" id="46529at2759"/>
<dbReference type="EMBL" id="CP000582">
    <property type="protein sequence ID" value="ABO94555.1"/>
    <property type="molecule type" value="Genomic_DNA"/>
</dbReference>
<evidence type="ECO:0000256" key="1">
    <source>
        <dbReference type="ARBA" id="ARBA00004123"/>
    </source>
</evidence>
<evidence type="ECO:0000256" key="3">
    <source>
        <dbReference type="ARBA" id="ARBA00004186"/>
    </source>
</evidence>
<sequence length="106" mass="11357">SATRGRFACDLTVTRELTNRFGTLHGGAIATIVDVLTTAALLTMTTRGGVSVELSCAYCAPATLEETVRVECEVVKMGKTLAWMECRMTRASDGEVVATGKHTKFL</sequence>
<evidence type="ECO:0000256" key="9">
    <source>
        <dbReference type="ARBA" id="ARBA00023098"/>
    </source>
</evidence>
<evidence type="ECO:0000256" key="5">
    <source>
        <dbReference type="ARBA" id="ARBA00008324"/>
    </source>
</evidence>
<evidence type="ECO:0000256" key="16">
    <source>
        <dbReference type="ARBA" id="ARBA00067273"/>
    </source>
</evidence>
<dbReference type="NCBIfam" id="TIGR00369">
    <property type="entry name" value="unchar_dom_1"/>
    <property type="match status" value="1"/>
</dbReference>
<evidence type="ECO:0000256" key="7">
    <source>
        <dbReference type="ARBA" id="ARBA00022801"/>
    </source>
</evidence>
<keyword evidence="10" id="KW-0496">Mitochondrion</keyword>
<proteinExistence type="inferred from homology"/>
<dbReference type="Pfam" id="PF03061">
    <property type="entry name" value="4HBT"/>
    <property type="match status" value="1"/>
</dbReference>
<evidence type="ECO:0000256" key="17">
    <source>
        <dbReference type="ARBA" id="ARBA00081533"/>
    </source>
</evidence>
<protein>
    <recommendedName>
        <fullName evidence="16">Acyl-coenzyme A thioesterase 13</fullName>
    </recommendedName>
    <alternativeName>
        <fullName evidence="17">Hotdog-fold thioesterase superfamily member 2</fullName>
    </alternativeName>
    <alternativeName>
        <fullName evidence="18">Thioesterase superfamily member 2</fullName>
    </alternativeName>
</protein>
<dbReference type="GO" id="GO:0005634">
    <property type="term" value="C:nucleus"/>
    <property type="evidence" value="ECO:0007669"/>
    <property type="project" value="UniProtKB-SubCell"/>
</dbReference>
<feature type="domain" description="Thioesterase" evidence="19">
    <location>
        <begin position="21"/>
        <end position="96"/>
    </location>
</feature>
<evidence type="ECO:0000256" key="13">
    <source>
        <dbReference type="ARBA" id="ARBA00052976"/>
    </source>
</evidence>
<dbReference type="STRING" id="436017.A4RSF0"/>
<dbReference type="SUPFAM" id="SSF54637">
    <property type="entry name" value="Thioesterase/thiol ester dehydrase-isomerase"/>
    <property type="match status" value="1"/>
</dbReference>
<evidence type="ECO:0000256" key="8">
    <source>
        <dbReference type="ARBA" id="ARBA00022990"/>
    </source>
</evidence>
<dbReference type="GO" id="GO:0005819">
    <property type="term" value="C:spindle"/>
    <property type="evidence" value="ECO:0007669"/>
    <property type="project" value="UniProtKB-SubCell"/>
</dbReference>
<evidence type="ECO:0000256" key="12">
    <source>
        <dbReference type="ARBA" id="ARBA00023242"/>
    </source>
</evidence>
<dbReference type="Gene3D" id="3.10.129.10">
    <property type="entry name" value="Hotdog Thioesterase"/>
    <property type="match status" value="1"/>
</dbReference>
<comment type="subcellular location">
    <subcellularLocation>
        <location evidence="3">Cytoplasm</location>
        <location evidence="3">Cytoskeleton</location>
        <location evidence="3">Spindle</location>
    </subcellularLocation>
    <subcellularLocation>
        <location evidence="4">Cytoplasm</location>
        <location evidence="4">Cytosol</location>
    </subcellularLocation>
    <subcellularLocation>
        <location evidence="2">Mitochondrion</location>
    </subcellularLocation>
    <subcellularLocation>
        <location evidence="1">Nucleus</location>
    </subcellularLocation>
</comment>
<dbReference type="GO" id="GO:0006629">
    <property type="term" value="P:lipid metabolic process"/>
    <property type="evidence" value="ECO:0007669"/>
    <property type="project" value="UniProtKB-KW"/>
</dbReference>
<evidence type="ECO:0000256" key="4">
    <source>
        <dbReference type="ARBA" id="ARBA00004514"/>
    </source>
</evidence>
<feature type="non-terminal residue" evidence="20">
    <location>
        <position position="106"/>
    </location>
</feature>
<dbReference type="GO" id="GO:0047617">
    <property type="term" value="F:fatty acyl-CoA hydrolase activity"/>
    <property type="evidence" value="ECO:0007669"/>
    <property type="project" value="InterPro"/>
</dbReference>
<evidence type="ECO:0000259" key="19">
    <source>
        <dbReference type="Pfam" id="PF03061"/>
    </source>
</evidence>
<keyword evidence="21" id="KW-1185">Reference proteome</keyword>
<name>A4RSF0_OSTLU</name>
<dbReference type="Proteomes" id="UP000001568">
    <property type="component" value="Chromosome 2"/>
</dbReference>
<dbReference type="FunFam" id="3.10.129.10:FF:000021">
    <property type="entry name" value="Acyl-coenzyme A thioesterase 13"/>
    <property type="match status" value="1"/>
</dbReference>
<dbReference type="InterPro" id="IPR003736">
    <property type="entry name" value="PAAI_dom"/>
</dbReference>
<dbReference type="eggNOG" id="KOG3328">
    <property type="taxonomic scope" value="Eukaryota"/>
</dbReference>
<dbReference type="GO" id="GO:0005829">
    <property type="term" value="C:cytosol"/>
    <property type="evidence" value="ECO:0007669"/>
    <property type="project" value="UniProtKB-SubCell"/>
</dbReference>
<keyword evidence="11" id="KW-0206">Cytoskeleton</keyword>
<evidence type="ECO:0000256" key="6">
    <source>
        <dbReference type="ARBA" id="ARBA00022490"/>
    </source>
</evidence>
<gene>
    <name evidence="20" type="ORF">OSTLU_9084</name>
</gene>
<comment type="function">
    <text evidence="14">Catalyzes the hydrolysis of acyl-CoAs into free fatty acids and coenzyme A (CoASH), regulating their respective intracellular levels. Has acyl-CoA thioesterase activity towards medium (C12) and long-chain (C18) fatty acyl-CoA substrates. Can also hydrolyze 3-hydroxyphenylacetyl-CoA and 3,4-dihydroxyphenylacetyl-CoA (in vitro). May play a role in controlling adaptive thermogenesis.</text>
</comment>
<reference evidence="20 21" key="1">
    <citation type="journal article" date="2007" name="Proc. Natl. Acad. Sci. U.S.A.">
        <title>The tiny eukaryote Ostreococcus provides genomic insights into the paradox of plankton speciation.</title>
        <authorList>
            <person name="Palenik B."/>
            <person name="Grimwood J."/>
            <person name="Aerts A."/>
            <person name="Rouze P."/>
            <person name="Salamov A."/>
            <person name="Putnam N."/>
            <person name="Dupont C."/>
            <person name="Jorgensen R."/>
            <person name="Derelle E."/>
            <person name="Rombauts S."/>
            <person name="Zhou K."/>
            <person name="Otillar R."/>
            <person name="Merchant S.S."/>
            <person name="Podell S."/>
            <person name="Gaasterland T."/>
            <person name="Napoli C."/>
            <person name="Gendler K."/>
            <person name="Manuell A."/>
            <person name="Tai V."/>
            <person name="Vallon O."/>
            <person name="Piganeau G."/>
            <person name="Jancek S."/>
            <person name="Heijde M."/>
            <person name="Jabbari K."/>
            <person name="Bowler C."/>
            <person name="Lohr M."/>
            <person name="Robbens S."/>
            <person name="Werner G."/>
            <person name="Dubchak I."/>
            <person name="Pazour G.J."/>
            <person name="Ren Q."/>
            <person name="Paulsen I."/>
            <person name="Delwiche C."/>
            <person name="Schmutz J."/>
            <person name="Rokhsar D."/>
            <person name="Van de Peer Y."/>
            <person name="Moreau H."/>
            <person name="Grigoriev I.V."/>
        </authorList>
    </citation>
    <scope>NUCLEOTIDE SEQUENCE [LARGE SCALE GENOMIC DNA]</scope>
    <source>
        <strain evidence="20 21">CCE9901</strain>
    </source>
</reference>
<evidence type="ECO:0000256" key="10">
    <source>
        <dbReference type="ARBA" id="ARBA00023128"/>
    </source>
</evidence>
<evidence type="ECO:0000256" key="18">
    <source>
        <dbReference type="ARBA" id="ARBA00083956"/>
    </source>
</evidence>
<dbReference type="PANTHER" id="PTHR21660">
    <property type="entry name" value="THIOESTERASE SUPERFAMILY MEMBER-RELATED"/>
    <property type="match status" value="1"/>
</dbReference>
<keyword evidence="12" id="KW-0539">Nucleus</keyword>
<dbReference type="GeneID" id="5000439"/>
<dbReference type="OMA" id="WDAQRAN"/>